<dbReference type="Proteomes" id="UP001056120">
    <property type="component" value="Linkage Group LG07"/>
</dbReference>
<name>A0ACB9IUI9_9ASTR</name>
<reference evidence="1 2" key="2">
    <citation type="journal article" date="2022" name="Mol. Ecol. Resour.">
        <title>The genomes of chicory, endive, great burdock and yacon provide insights into Asteraceae paleo-polyploidization history and plant inulin production.</title>
        <authorList>
            <person name="Fan W."/>
            <person name="Wang S."/>
            <person name="Wang H."/>
            <person name="Wang A."/>
            <person name="Jiang F."/>
            <person name="Liu H."/>
            <person name="Zhao H."/>
            <person name="Xu D."/>
            <person name="Zhang Y."/>
        </authorList>
    </citation>
    <scope>NUCLEOTIDE SEQUENCE [LARGE SCALE GENOMIC DNA]</scope>
    <source>
        <strain evidence="2">cv. Yunnan</strain>
        <tissue evidence="1">Leaves</tissue>
    </source>
</reference>
<sequence>MIPAPVVSRAGNVVYSTTGSGPVRWMVSFRSKTPAQGVCRAIRSLSNAATSTDGEETDVDVCFDGSNKVVVMVDRCLCELQLRSDLLKRYSWSCLAFNGRRISRFRCRNSRENSSKSLITSTGADVGVLTSDMEIDEGGADIPSHNLMERHYRSGVIPLQGRNGHSVP</sequence>
<accession>A0ACB9IUI9</accession>
<evidence type="ECO:0000313" key="1">
    <source>
        <dbReference type="EMBL" id="KAI3811166.1"/>
    </source>
</evidence>
<gene>
    <name evidence="1" type="ORF">L1987_20884</name>
</gene>
<evidence type="ECO:0000313" key="2">
    <source>
        <dbReference type="Proteomes" id="UP001056120"/>
    </source>
</evidence>
<organism evidence="1 2">
    <name type="scientific">Smallanthus sonchifolius</name>
    <dbReference type="NCBI Taxonomy" id="185202"/>
    <lineage>
        <taxon>Eukaryota</taxon>
        <taxon>Viridiplantae</taxon>
        <taxon>Streptophyta</taxon>
        <taxon>Embryophyta</taxon>
        <taxon>Tracheophyta</taxon>
        <taxon>Spermatophyta</taxon>
        <taxon>Magnoliopsida</taxon>
        <taxon>eudicotyledons</taxon>
        <taxon>Gunneridae</taxon>
        <taxon>Pentapetalae</taxon>
        <taxon>asterids</taxon>
        <taxon>campanulids</taxon>
        <taxon>Asterales</taxon>
        <taxon>Asteraceae</taxon>
        <taxon>Asteroideae</taxon>
        <taxon>Heliantheae alliance</taxon>
        <taxon>Millerieae</taxon>
        <taxon>Smallanthus</taxon>
    </lineage>
</organism>
<reference evidence="2" key="1">
    <citation type="journal article" date="2022" name="Mol. Ecol. Resour.">
        <title>The genomes of chicory, endive, great burdock and yacon provide insights into Asteraceae palaeo-polyploidization history and plant inulin production.</title>
        <authorList>
            <person name="Fan W."/>
            <person name="Wang S."/>
            <person name="Wang H."/>
            <person name="Wang A."/>
            <person name="Jiang F."/>
            <person name="Liu H."/>
            <person name="Zhao H."/>
            <person name="Xu D."/>
            <person name="Zhang Y."/>
        </authorList>
    </citation>
    <scope>NUCLEOTIDE SEQUENCE [LARGE SCALE GENOMIC DNA]</scope>
    <source>
        <strain evidence="2">cv. Yunnan</strain>
    </source>
</reference>
<keyword evidence="2" id="KW-1185">Reference proteome</keyword>
<dbReference type="EMBL" id="CM042024">
    <property type="protein sequence ID" value="KAI3811166.1"/>
    <property type="molecule type" value="Genomic_DNA"/>
</dbReference>
<protein>
    <submittedName>
        <fullName evidence="1">Uncharacterized protein</fullName>
    </submittedName>
</protein>
<proteinExistence type="predicted"/>
<comment type="caution">
    <text evidence="1">The sequence shown here is derived from an EMBL/GenBank/DDBJ whole genome shotgun (WGS) entry which is preliminary data.</text>
</comment>